<dbReference type="FunFam" id="3.40.50.12780:FF:000012">
    <property type="entry name" value="Non-ribosomal peptide synthetase"/>
    <property type="match status" value="1"/>
</dbReference>
<dbReference type="GO" id="GO:0008610">
    <property type="term" value="P:lipid biosynthetic process"/>
    <property type="evidence" value="ECO:0007669"/>
    <property type="project" value="UniProtKB-ARBA"/>
</dbReference>
<dbReference type="Pfam" id="PF00550">
    <property type="entry name" value="PP-binding"/>
    <property type="match status" value="1"/>
</dbReference>
<dbReference type="GO" id="GO:0009239">
    <property type="term" value="P:enterobactin biosynthetic process"/>
    <property type="evidence" value="ECO:0007669"/>
    <property type="project" value="TreeGrafter"/>
</dbReference>
<dbReference type="Gene3D" id="3.40.50.1820">
    <property type="entry name" value="alpha/beta hydrolase"/>
    <property type="match status" value="1"/>
</dbReference>
<evidence type="ECO:0000259" key="6">
    <source>
        <dbReference type="PROSITE" id="PS50075"/>
    </source>
</evidence>
<dbReference type="Gene3D" id="3.30.559.30">
    <property type="entry name" value="Nonribosomal peptide synthetase, condensation domain"/>
    <property type="match status" value="1"/>
</dbReference>
<feature type="compositionally biased region" description="Low complexity" evidence="5">
    <location>
        <begin position="868"/>
        <end position="905"/>
    </location>
</feature>
<dbReference type="InterPro" id="IPR010071">
    <property type="entry name" value="AA_adenyl_dom"/>
</dbReference>
<evidence type="ECO:0000256" key="5">
    <source>
        <dbReference type="SAM" id="MobiDB-lite"/>
    </source>
</evidence>
<dbReference type="Pfam" id="PF00668">
    <property type="entry name" value="Condensation"/>
    <property type="match status" value="1"/>
</dbReference>
<sequence>MTADPAPETVPADEGPGLPLTAAQTGMWLAHTLDEGSPALNTAECVALDGPLDPAVFRTALHRTLTECEPLWVRITGGAEPHSPEPSGSRLRGPRQFPVPVPAVPDPAAGFPYDETDLRGEDDPEAAAEARMRADLGTRCDLAAGPPFRAALHRVGERRWLWYQRVHHAVLDGYGYSLVARRVAETYRALLAGRAPGPSPLRPLAELLAEDAAYRASDAFTADRDHWSRRLSGLDEAAAGPDVQPSRTFHRRSAHLPSEATARLKARAAELRATWPELLLAVQALSESRQTRSEEVVLGVPMMCRSGTAALRVPGMAMNVLPLRLRLPAGATFAQLVRQVVLGLRELRRHQRYRYEDIRRDTGATAAGRALTGTLVNTMPFDYALDFTGCRATPRNLSAGPVEHLTVNIHDRGDGTGLHLDHDANPALHDEPGLAARQERFLQLVARLTEADPHTPLDRHAVATDAELDRVLREFNDTRVDLPPTTLIGPVEAQAARTPHATALVADGRTLSYAELDTRANRLARELVLHGLRPGALAAVALPRSAHLVVALLAVLKAGGAYLPLDPEHPRERLRDMLEDAAPRCVLTDSATRPLLPACRTPVLTLDELDVSEHLPTAPSRPLTPRDPAYVIYTSGSTGRPKGVIVPHSAIDNRLRWMQAEYGLGPGDRVLQKTPAGFDVSVWEFFWPLREGAALHLAAPGAHRDPAALARTLREQRITTVHFVPSMLRAFLAEPGAAEAAAEGALRRVFCSGEALARETADHFHQVLPGVPLHNLYGPTEAAVDVTHHTCEPGADGPVPIGRPVWNTRLYILDRAGQPCPPGVAGELYLAGAQLATGYLGRPALTAERFVTDPFTARVPARVPARETAGAPGTTGSPGTTGAPATTGFPGTGRPRPAGWDVPQPGDDPPCAPPGDGRMYRTGDVARWLPDGSVEYLGRTDHQVKLRGLRIEPGETEAALNAEPEIAASCVLVREDRPGDQRLVGYVVPAQERRAPARGTEEATAADSPAPATVDTAALRSRLAARLPAHLVPNALVVLDDFPLTANGKLDRKALPAPDEPAGTGGGRAPRTLREEALTRIFAEVLGVPRVGVDDGFFDLGGTSLLAVRLVSRLRADLGTETSVGALFRAPSPAALAALSADGAHGSGDAGALDVLLPLRAGGTARPLFAVHPAGGLSWCYSGLLAPLGTRQPVIGLQARGLARPGEEELPGTMEQMAADYAEQLRKAQPRGPYRLLGWSVGGVLAHTVAVQLQEAGEEVELLALMDAYPSDQWRDMAVPDEADALRALLRMAGFESAEDGTLERAQVLRRLGEEGSALASLSEETLTAVTRVVVNNARLMRAHEHRRFDGDLVFFTATAPRAEHWLDRTAWRPYVTGDIRNHDIPCLHHELTRPERLQEVARVLRAQLAEE</sequence>
<feature type="region of interest" description="Disordered" evidence="5">
    <location>
        <begin position="864"/>
        <end position="914"/>
    </location>
</feature>
<dbReference type="SMART" id="SM00824">
    <property type="entry name" value="PKS_TE"/>
    <property type="match status" value="1"/>
</dbReference>
<dbReference type="SMART" id="SM00823">
    <property type="entry name" value="PKS_PP"/>
    <property type="match status" value="1"/>
</dbReference>
<gene>
    <name evidence="7" type="ORF">SCA03_51220</name>
</gene>
<accession>A0A4Y3R4G2</accession>
<dbReference type="InterPro" id="IPR036736">
    <property type="entry name" value="ACP-like_sf"/>
</dbReference>
<evidence type="ECO:0000256" key="4">
    <source>
        <dbReference type="ARBA" id="ARBA00022553"/>
    </source>
</evidence>
<evidence type="ECO:0000256" key="3">
    <source>
        <dbReference type="ARBA" id="ARBA00022450"/>
    </source>
</evidence>
<dbReference type="Gene3D" id="3.30.559.10">
    <property type="entry name" value="Chloramphenicol acetyltransferase-like domain"/>
    <property type="match status" value="1"/>
</dbReference>
<dbReference type="InterPro" id="IPR009081">
    <property type="entry name" value="PP-bd_ACP"/>
</dbReference>
<dbReference type="GO" id="GO:0005829">
    <property type="term" value="C:cytosol"/>
    <property type="evidence" value="ECO:0007669"/>
    <property type="project" value="TreeGrafter"/>
</dbReference>
<evidence type="ECO:0000256" key="1">
    <source>
        <dbReference type="ARBA" id="ARBA00001957"/>
    </source>
</evidence>
<comment type="cofactor">
    <cofactor evidence="1">
        <name>pantetheine 4'-phosphate</name>
        <dbReference type="ChEBI" id="CHEBI:47942"/>
    </cofactor>
</comment>
<dbReference type="FunFam" id="3.40.50.980:FF:000001">
    <property type="entry name" value="Non-ribosomal peptide synthetase"/>
    <property type="match status" value="1"/>
</dbReference>
<dbReference type="InterPro" id="IPR001031">
    <property type="entry name" value="Thioesterase"/>
</dbReference>
<dbReference type="Gene3D" id="3.30.300.30">
    <property type="match status" value="1"/>
</dbReference>
<protein>
    <recommendedName>
        <fullName evidence="6">Carrier domain-containing protein</fullName>
    </recommendedName>
</protein>
<dbReference type="InterPro" id="IPR029058">
    <property type="entry name" value="AB_hydrolase_fold"/>
</dbReference>
<keyword evidence="3" id="KW-0596">Phosphopantetheine</keyword>
<dbReference type="PROSITE" id="PS50075">
    <property type="entry name" value="CARRIER"/>
    <property type="match status" value="1"/>
</dbReference>
<dbReference type="InterPro" id="IPR000873">
    <property type="entry name" value="AMP-dep_synth/lig_dom"/>
</dbReference>
<name>A0A4Y3R4G2_STRCI</name>
<organism evidence="7 8">
    <name type="scientific">Streptomyces cacaoi</name>
    <dbReference type="NCBI Taxonomy" id="1898"/>
    <lineage>
        <taxon>Bacteria</taxon>
        <taxon>Bacillati</taxon>
        <taxon>Actinomycetota</taxon>
        <taxon>Actinomycetes</taxon>
        <taxon>Kitasatosporales</taxon>
        <taxon>Streptomycetaceae</taxon>
        <taxon>Streptomyces</taxon>
    </lineage>
</organism>
<dbReference type="InterPro" id="IPR023213">
    <property type="entry name" value="CAT-like_dom_sf"/>
</dbReference>
<dbReference type="PANTHER" id="PTHR45527">
    <property type="entry name" value="NONRIBOSOMAL PEPTIDE SYNTHETASE"/>
    <property type="match status" value="1"/>
</dbReference>
<keyword evidence="8" id="KW-1185">Reference proteome</keyword>
<dbReference type="InterPro" id="IPR020802">
    <property type="entry name" value="TesA-like"/>
</dbReference>
<comment type="similarity">
    <text evidence="2">Belongs to the ATP-dependent AMP-binding enzyme family.</text>
</comment>
<keyword evidence="4" id="KW-0597">Phosphoprotein</keyword>
<dbReference type="GO" id="GO:0031177">
    <property type="term" value="F:phosphopantetheine binding"/>
    <property type="evidence" value="ECO:0007669"/>
    <property type="project" value="InterPro"/>
</dbReference>
<dbReference type="Gene3D" id="3.40.50.980">
    <property type="match status" value="2"/>
</dbReference>
<dbReference type="Pfam" id="PF00975">
    <property type="entry name" value="Thioesterase"/>
    <property type="match status" value="1"/>
</dbReference>
<evidence type="ECO:0000313" key="7">
    <source>
        <dbReference type="EMBL" id="GEB52571.1"/>
    </source>
</evidence>
<dbReference type="Proteomes" id="UP000319210">
    <property type="component" value="Unassembled WGS sequence"/>
</dbReference>
<reference evidence="7 8" key="1">
    <citation type="submission" date="2019-06" db="EMBL/GenBank/DDBJ databases">
        <title>Whole genome shotgun sequence of Streptomyces cacaoi subsp. cacaoi NBRC 12748.</title>
        <authorList>
            <person name="Hosoyama A."/>
            <person name="Uohara A."/>
            <person name="Ohji S."/>
            <person name="Ichikawa N."/>
        </authorList>
    </citation>
    <scope>NUCLEOTIDE SEQUENCE [LARGE SCALE GENOMIC DNA]</scope>
    <source>
        <strain evidence="7 8">NBRC 12748</strain>
    </source>
</reference>
<evidence type="ECO:0000313" key="8">
    <source>
        <dbReference type="Proteomes" id="UP000319210"/>
    </source>
</evidence>
<dbReference type="FunFam" id="3.30.300.30:FF:000010">
    <property type="entry name" value="Enterobactin synthetase component F"/>
    <property type="match status" value="1"/>
</dbReference>
<comment type="caution">
    <text evidence="7">The sequence shown here is derived from an EMBL/GenBank/DDBJ whole genome shotgun (WGS) entry which is preliminary data.</text>
</comment>
<dbReference type="InterPro" id="IPR001242">
    <property type="entry name" value="Condensation_dom"/>
</dbReference>
<dbReference type="InterPro" id="IPR045851">
    <property type="entry name" value="AMP-bd_C_sf"/>
</dbReference>
<dbReference type="FunFam" id="3.40.50.980:FF:000002">
    <property type="entry name" value="Enterobactin synthetase component F"/>
    <property type="match status" value="1"/>
</dbReference>
<dbReference type="SUPFAM" id="SSF52777">
    <property type="entry name" value="CoA-dependent acyltransferases"/>
    <property type="match status" value="2"/>
</dbReference>
<dbReference type="SUPFAM" id="SSF53474">
    <property type="entry name" value="alpha/beta-Hydrolases"/>
    <property type="match status" value="1"/>
</dbReference>
<dbReference type="OrthoDB" id="2472181at2"/>
<dbReference type="Gene3D" id="2.30.38.10">
    <property type="entry name" value="Luciferase, Domain 3"/>
    <property type="match status" value="2"/>
</dbReference>
<dbReference type="NCBIfam" id="TIGR01733">
    <property type="entry name" value="AA-adenyl-dom"/>
    <property type="match status" value="1"/>
</dbReference>
<dbReference type="EMBL" id="BJMM01000033">
    <property type="protein sequence ID" value="GEB52571.1"/>
    <property type="molecule type" value="Genomic_DNA"/>
</dbReference>
<dbReference type="InterPro" id="IPR025110">
    <property type="entry name" value="AMP-bd_C"/>
</dbReference>
<dbReference type="RefSeq" id="WP_086816489.1">
    <property type="nucleotide sequence ID" value="NZ_BJMM01000033.1"/>
</dbReference>
<dbReference type="GO" id="GO:0043041">
    <property type="term" value="P:amino acid activation for nonribosomal peptide biosynthetic process"/>
    <property type="evidence" value="ECO:0007669"/>
    <property type="project" value="TreeGrafter"/>
</dbReference>
<dbReference type="SUPFAM" id="SSF56801">
    <property type="entry name" value="Acetyl-CoA synthetase-like"/>
    <property type="match status" value="1"/>
</dbReference>
<proteinExistence type="inferred from homology"/>
<dbReference type="PROSITE" id="PS00455">
    <property type="entry name" value="AMP_BINDING"/>
    <property type="match status" value="1"/>
</dbReference>
<dbReference type="Pfam" id="PF13193">
    <property type="entry name" value="AMP-binding_C"/>
    <property type="match status" value="1"/>
</dbReference>
<dbReference type="Pfam" id="PF00501">
    <property type="entry name" value="AMP-binding"/>
    <property type="match status" value="1"/>
</dbReference>
<dbReference type="SUPFAM" id="SSF47336">
    <property type="entry name" value="ACP-like"/>
    <property type="match status" value="1"/>
</dbReference>
<dbReference type="GO" id="GO:0047527">
    <property type="term" value="F:2,3-dihydroxybenzoate-serine ligase activity"/>
    <property type="evidence" value="ECO:0007669"/>
    <property type="project" value="TreeGrafter"/>
</dbReference>
<evidence type="ECO:0000256" key="2">
    <source>
        <dbReference type="ARBA" id="ARBA00006432"/>
    </source>
</evidence>
<dbReference type="InterPro" id="IPR020845">
    <property type="entry name" value="AMP-binding_CS"/>
</dbReference>
<dbReference type="CDD" id="cd17646">
    <property type="entry name" value="A_NRPS_AB3403-like"/>
    <property type="match status" value="1"/>
</dbReference>
<dbReference type="GO" id="GO:0072330">
    <property type="term" value="P:monocarboxylic acid biosynthetic process"/>
    <property type="evidence" value="ECO:0007669"/>
    <property type="project" value="UniProtKB-ARBA"/>
</dbReference>
<dbReference type="PANTHER" id="PTHR45527:SF1">
    <property type="entry name" value="FATTY ACID SYNTHASE"/>
    <property type="match status" value="1"/>
</dbReference>
<dbReference type="GO" id="GO:0009366">
    <property type="term" value="C:enterobactin synthetase complex"/>
    <property type="evidence" value="ECO:0007669"/>
    <property type="project" value="TreeGrafter"/>
</dbReference>
<dbReference type="InterPro" id="IPR020806">
    <property type="entry name" value="PKS_PP-bd"/>
</dbReference>
<feature type="domain" description="Carrier" evidence="6">
    <location>
        <begin position="1069"/>
        <end position="1144"/>
    </location>
</feature>
<dbReference type="FunFam" id="1.10.1200.10:FF:000016">
    <property type="entry name" value="Non-ribosomal peptide synthase"/>
    <property type="match status" value="1"/>
</dbReference>